<organism evidence="6 7">
    <name type="scientific">Paracoccus onubensis</name>
    <dbReference type="NCBI Taxonomy" id="1675788"/>
    <lineage>
        <taxon>Bacteria</taxon>
        <taxon>Pseudomonadati</taxon>
        <taxon>Pseudomonadota</taxon>
        <taxon>Alphaproteobacteria</taxon>
        <taxon>Rhodobacterales</taxon>
        <taxon>Paracoccaceae</taxon>
        <taxon>Paracoccus</taxon>
    </lineage>
</organism>
<comment type="caution">
    <text evidence="6">The sequence shown here is derived from an EMBL/GenBank/DDBJ whole genome shotgun (WGS) entry which is preliminary data.</text>
</comment>
<keyword evidence="3" id="KW-0547">Nucleotide-binding</keyword>
<dbReference type="PANTHER" id="PTHR43875">
    <property type="entry name" value="MALTODEXTRIN IMPORT ATP-BINDING PROTEIN MSMX"/>
    <property type="match status" value="1"/>
</dbReference>
<dbReference type="CDD" id="cd03301">
    <property type="entry name" value="ABC_MalK_N"/>
    <property type="match status" value="1"/>
</dbReference>
<dbReference type="GO" id="GO:0140359">
    <property type="term" value="F:ABC-type transporter activity"/>
    <property type="evidence" value="ECO:0007669"/>
    <property type="project" value="InterPro"/>
</dbReference>
<dbReference type="AlphaFoldDB" id="A0A418SU11"/>
<keyword evidence="2" id="KW-0813">Transport</keyword>
<name>A0A418SU11_9RHOB</name>
<proteinExistence type="inferred from homology"/>
<dbReference type="SUPFAM" id="SSF52540">
    <property type="entry name" value="P-loop containing nucleoside triphosphate hydrolases"/>
    <property type="match status" value="1"/>
</dbReference>
<dbReference type="SMART" id="SM00382">
    <property type="entry name" value="AAA"/>
    <property type="match status" value="1"/>
</dbReference>
<dbReference type="GO" id="GO:0008643">
    <property type="term" value="P:carbohydrate transport"/>
    <property type="evidence" value="ECO:0007669"/>
    <property type="project" value="InterPro"/>
</dbReference>
<reference evidence="7" key="1">
    <citation type="submission" date="2018-09" db="EMBL/GenBank/DDBJ databases">
        <title>Acidovorax cavernicola nov. sp. isolated from Gruta de las Maravillas (Aracena, Spain).</title>
        <authorList>
            <person name="Jurado V."/>
            <person name="Gutierrez-Patricio S."/>
            <person name="Gonzalez-Pimentel J.L."/>
            <person name="Miller A.Z."/>
            <person name="Laiz L."/>
            <person name="Saiz-Jimenez C."/>
        </authorList>
    </citation>
    <scope>NUCLEOTIDE SEQUENCE [LARGE SCALE GENOMIC DNA]</scope>
    <source>
        <strain evidence="7">1011MAR3C25</strain>
    </source>
</reference>
<evidence type="ECO:0000313" key="7">
    <source>
        <dbReference type="Proteomes" id="UP000284202"/>
    </source>
</evidence>
<dbReference type="InterPro" id="IPR003593">
    <property type="entry name" value="AAA+_ATPase"/>
</dbReference>
<dbReference type="InterPro" id="IPR015855">
    <property type="entry name" value="ABC_transpr_MalK-like"/>
</dbReference>
<dbReference type="GO" id="GO:0016887">
    <property type="term" value="F:ATP hydrolysis activity"/>
    <property type="evidence" value="ECO:0007669"/>
    <property type="project" value="InterPro"/>
</dbReference>
<gene>
    <name evidence="6" type="ORF">D3P04_12195</name>
</gene>
<evidence type="ECO:0000259" key="5">
    <source>
        <dbReference type="PROSITE" id="PS50893"/>
    </source>
</evidence>
<dbReference type="PANTHER" id="PTHR43875:SF14">
    <property type="entry name" value="ABC TRANSPORTER ATP-BINDING PROTEIN"/>
    <property type="match status" value="1"/>
</dbReference>
<dbReference type="InterPro" id="IPR027417">
    <property type="entry name" value="P-loop_NTPase"/>
</dbReference>
<dbReference type="Pfam" id="PF08402">
    <property type="entry name" value="TOBE_2"/>
    <property type="match status" value="1"/>
</dbReference>
<dbReference type="SUPFAM" id="SSF50331">
    <property type="entry name" value="MOP-like"/>
    <property type="match status" value="1"/>
</dbReference>
<dbReference type="InterPro" id="IPR008995">
    <property type="entry name" value="Mo/tungstate-bd_C_term_dom"/>
</dbReference>
<evidence type="ECO:0000256" key="2">
    <source>
        <dbReference type="ARBA" id="ARBA00022448"/>
    </source>
</evidence>
<dbReference type="PROSITE" id="PS00211">
    <property type="entry name" value="ABC_TRANSPORTER_1"/>
    <property type="match status" value="1"/>
</dbReference>
<dbReference type="InterPro" id="IPR013611">
    <property type="entry name" value="Transp-assoc_OB_typ2"/>
</dbReference>
<dbReference type="OrthoDB" id="9802264at2"/>
<protein>
    <submittedName>
        <fullName evidence="6">ABC transporter ATP-binding protein</fullName>
    </submittedName>
</protein>
<dbReference type="RefSeq" id="WP_119749265.1">
    <property type="nucleotide sequence ID" value="NZ_QZCG01000008.1"/>
</dbReference>
<feature type="domain" description="ABC transporter" evidence="5">
    <location>
        <begin position="5"/>
        <end position="253"/>
    </location>
</feature>
<dbReference type="Proteomes" id="UP000284202">
    <property type="component" value="Unassembled WGS sequence"/>
</dbReference>
<sequence>MTAAVQLRNISKSFGETQTLRDVSLAIRPGEFMSLVGPSGCGKSTLLRILAGLAPQSGGTVSIDGTGIDHLPPSARDIAMVFQSYALYPHMTVRQNIGTPLRMRRLPAPARLPGIGRLWPGQRSKRNGIDQAVIDAARLVEIEPMLDRKPAALSGGQRQRVALARAIVRHPRVFLMDEPLSNLDARLRVTMRAEIAALHRRLGATFVYVTHDQVEAMTMSDRVAVMMDGEIVQCATPTQLYGNPCDLRVARFIGSPEIATISSDELISENGGFAPVLPRDPVTVAFRPEAVLLNPAADHLEVSATLERIEQLGPELLVFLRLGSGTRLCARAAAGRIPPSAEGQSLSVWLPARGFMLFDANGSRLDAPHIREFADAG</sequence>
<dbReference type="EMBL" id="QZCG01000008">
    <property type="protein sequence ID" value="RJE84412.1"/>
    <property type="molecule type" value="Genomic_DNA"/>
</dbReference>
<evidence type="ECO:0000256" key="4">
    <source>
        <dbReference type="ARBA" id="ARBA00022840"/>
    </source>
</evidence>
<dbReference type="FunFam" id="3.40.50.300:FF:000042">
    <property type="entry name" value="Maltose/maltodextrin ABC transporter, ATP-binding protein"/>
    <property type="match status" value="1"/>
</dbReference>
<keyword evidence="4 6" id="KW-0067">ATP-binding</keyword>
<dbReference type="Pfam" id="PF00005">
    <property type="entry name" value="ABC_tran"/>
    <property type="match status" value="1"/>
</dbReference>
<dbReference type="InterPro" id="IPR047641">
    <property type="entry name" value="ABC_transpr_MalK/UgpC-like"/>
</dbReference>
<dbReference type="Gene3D" id="3.40.50.300">
    <property type="entry name" value="P-loop containing nucleotide triphosphate hydrolases"/>
    <property type="match status" value="1"/>
</dbReference>
<dbReference type="InterPro" id="IPR017871">
    <property type="entry name" value="ABC_transporter-like_CS"/>
</dbReference>
<dbReference type="GO" id="GO:0055052">
    <property type="term" value="C:ATP-binding cassette (ABC) transporter complex, substrate-binding subunit-containing"/>
    <property type="evidence" value="ECO:0007669"/>
    <property type="project" value="TreeGrafter"/>
</dbReference>
<dbReference type="PROSITE" id="PS50893">
    <property type="entry name" value="ABC_TRANSPORTER_2"/>
    <property type="match status" value="1"/>
</dbReference>
<evidence type="ECO:0000256" key="1">
    <source>
        <dbReference type="ARBA" id="ARBA00005417"/>
    </source>
</evidence>
<dbReference type="InterPro" id="IPR003439">
    <property type="entry name" value="ABC_transporter-like_ATP-bd"/>
</dbReference>
<evidence type="ECO:0000256" key="3">
    <source>
        <dbReference type="ARBA" id="ARBA00022741"/>
    </source>
</evidence>
<dbReference type="GO" id="GO:0005524">
    <property type="term" value="F:ATP binding"/>
    <property type="evidence" value="ECO:0007669"/>
    <property type="project" value="UniProtKB-KW"/>
</dbReference>
<accession>A0A418SU11</accession>
<comment type="similarity">
    <text evidence="1">Belongs to the ABC transporter superfamily.</text>
</comment>
<evidence type="ECO:0000313" key="6">
    <source>
        <dbReference type="EMBL" id="RJE84412.1"/>
    </source>
</evidence>
<keyword evidence="7" id="KW-1185">Reference proteome</keyword>